<keyword evidence="1" id="KW-0175">Coiled coil</keyword>
<organism evidence="2 3">
    <name type="scientific">Canna indica</name>
    <name type="common">Indian-shot</name>
    <dbReference type="NCBI Taxonomy" id="4628"/>
    <lineage>
        <taxon>Eukaryota</taxon>
        <taxon>Viridiplantae</taxon>
        <taxon>Streptophyta</taxon>
        <taxon>Embryophyta</taxon>
        <taxon>Tracheophyta</taxon>
        <taxon>Spermatophyta</taxon>
        <taxon>Magnoliopsida</taxon>
        <taxon>Liliopsida</taxon>
        <taxon>Zingiberales</taxon>
        <taxon>Cannaceae</taxon>
        <taxon>Canna</taxon>
    </lineage>
</organism>
<protein>
    <submittedName>
        <fullName evidence="2">Uncharacterized protein</fullName>
    </submittedName>
</protein>
<reference evidence="2 3" key="1">
    <citation type="submission" date="2023-10" db="EMBL/GenBank/DDBJ databases">
        <title>Chromosome-scale genome assembly provides insights into flower coloration mechanisms of Canna indica.</title>
        <authorList>
            <person name="Li C."/>
        </authorList>
    </citation>
    <scope>NUCLEOTIDE SEQUENCE [LARGE SCALE GENOMIC DNA]</scope>
    <source>
        <tissue evidence="2">Flower</tissue>
    </source>
</reference>
<evidence type="ECO:0000256" key="1">
    <source>
        <dbReference type="SAM" id="Coils"/>
    </source>
</evidence>
<accession>A0AAQ3KWT8</accession>
<keyword evidence="3" id="KW-1185">Reference proteome</keyword>
<gene>
    <name evidence="2" type="ORF">Cni_G22499</name>
</gene>
<feature type="coiled-coil region" evidence="1">
    <location>
        <begin position="48"/>
        <end position="78"/>
    </location>
</feature>
<dbReference type="EMBL" id="CP136896">
    <property type="protein sequence ID" value="WOL13721.1"/>
    <property type="molecule type" value="Genomic_DNA"/>
</dbReference>
<proteinExistence type="predicted"/>
<sequence length="132" mass="14942">MSDWRLTAASTVYTDALKATESLSQPAVGFVNPTVTTNKVSESLFRQLNTLIQITVQIKEQLEDLKAEVQAIKKEKEKPNVDLTTSIDSLAKDLQKLKIGDKPTIPKLQGKLYVYKDPKKIFEQEKEKAKHR</sequence>
<evidence type="ECO:0000313" key="3">
    <source>
        <dbReference type="Proteomes" id="UP001327560"/>
    </source>
</evidence>
<name>A0AAQ3KWT8_9LILI</name>
<dbReference type="Proteomes" id="UP001327560">
    <property type="component" value="Chromosome 7"/>
</dbReference>
<evidence type="ECO:0000313" key="2">
    <source>
        <dbReference type="EMBL" id="WOL13721.1"/>
    </source>
</evidence>
<dbReference type="AlphaFoldDB" id="A0AAQ3KWT8"/>